<dbReference type="PROSITE" id="PS50835">
    <property type="entry name" value="IG_LIKE"/>
    <property type="match status" value="1"/>
</dbReference>
<dbReference type="Pfam" id="PF08205">
    <property type="entry name" value="C2-set_2"/>
    <property type="match status" value="1"/>
</dbReference>
<dbReference type="Proteomes" id="UP000829291">
    <property type="component" value="Chromosome 2"/>
</dbReference>
<dbReference type="InterPro" id="IPR007110">
    <property type="entry name" value="Ig-like_dom"/>
</dbReference>
<evidence type="ECO:0000256" key="2">
    <source>
        <dbReference type="SAM" id="Phobius"/>
    </source>
</evidence>
<dbReference type="InterPro" id="IPR036179">
    <property type="entry name" value="Ig-like_dom_sf"/>
</dbReference>
<keyword evidence="2" id="KW-0472">Membrane</keyword>
<keyword evidence="1" id="KW-1015">Disulfide bond</keyword>
<feature type="transmembrane region" description="Helical" evidence="2">
    <location>
        <begin position="12"/>
        <end position="31"/>
    </location>
</feature>
<keyword evidence="2" id="KW-0812">Transmembrane</keyword>
<proteinExistence type="predicted"/>
<evidence type="ECO:0000256" key="1">
    <source>
        <dbReference type="ARBA" id="ARBA00023157"/>
    </source>
</evidence>
<dbReference type="PANTHER" id="PTHR21261">
    <property type="entry name" value="BEAT PROTEIN"/>
    <property type="match status" value="1"/>
</dbReference>
<keyword evidence="2" id="KW-1133">Transmembrane helix</keyword>
<evidence type="ECO:0000313" key="5">
    <source>
        <dbReference type="RefSeq" id="XP_015516261.1"/>
    </source>
</evidence>
<dbReference type="InterPro" id="IPR013162">
    <property type="entry name" value="CD80_C2-set"/>
</dbReference>
<dbReference type="Gene3D" id="2.60.40.10">
    <property type="entry name" value="Immunoglobulins"/>
    <property type="match status" value="2"/>
</dbReference>
<dbReference type="RefSeq" id="XP_015516261.1">
    <property type="nucleotide sequence ID" value="XM_015660775.2"/>
</dbReference>
<accession>A0A6J0BNI3</accession>
<organism evidence="5">
    <name type="scientific">Neodiprion lecontei</name>
    <name type="common">Redheaded pine sawfly</name>
    <dbReference type="NCBI Taxonomy" id="441921"/>
    <lineage>
        <taxon>Eukaryota</taxon>
        <taxon>Metazoa</taxon>
        <taxon>Ecdysozoa</taxon>
        <taxon>Arthropoda</taxon>
        <taxon>Hexapoda</taxon>
        <taxon>Insecta</taxon>
        <taxon>Pterygota</taxon>
        <taxon>Neoptera</taxon>
        <taxon>Endopterygota</taxon>
        <taxon>Hymenoptera</taxon>
        <taxon>Tenthredinoidea</taxon>
        <taxon>Diprionidae</taxon>
        <taxon>Diprioninae</taxon>
        <taxon>Neodiprion</taxon>
    </lineage>
</organism>
<dbReference type="KEGG" id="nlo:107221695"/>
<protein>
    <submittedName>
        <fullName evidence="5">Uncharacterized protein LOC107221695 isoform X1</fullName>
    </submittedName>
</protein>
<feature type="domain" description="Ig-like" evidence="3">
    <location>
        <begin position="141"/>
        <end position="223"/>
    </location>
</feature>
<sequence>MPCQVDWKRVVLVYVLQIYSYTAAVVVWVQLDVPRYVEYRSTVTLICNHSVSENVLHKIEFIRNEYKIFQYIKDRTPPTQMHKVPGAELQPTSAMNVIKLKDVGFEASGVYSCDVSMATPIYTVGSDSVNMEVIVPQSEDPRITFKKPYYVVGEILEANCTSSPAHPAPHITWFINGKEVDVFLVRTFPIKTRENQLMSTVAQLSIEVSALHAGENGRLEISCNSTIPTYPMQNGQYADFKSETKSIKIISVPLTPSTASSCHRENVVLLTISGIIATNGITNYLQSIVVKLLGLNLIVS</sequence>
<evidence type="ECO:0000313" key="4">
    <source>
        <dbReference type="Proteomes" id="UP000829291"/>
    </source>
</evidence>
<reference evidence="5" key="1">
    <citation type="submission" date="2025-08" db="UniProtKB">
        <authorList>
            <consortium name="RefSeq"/>
        </authorList>
    </citation>
    <scope>IDENTIFICATION</scope>
    <source>
        <tissue evidence="5">Thorax and Abdomen</tissue>
    </source>
</reference>
<dbReference type="GeneID" id="107221695"/>
<dbReference type="InterPro" id="IPR013783">
    <property type="entry name" value="Ig-like_fold"/>
</dbReference>
<keyword evidence="4" id="KW-1185">Reference proteome</keyword>
<evidence type="ECO:0000259" key="3">
    <source>
        <dbReference type="PROSITE" id="PS50835"/>
    </source>
</evidence>
<dbReference type="OrthoDB" id="8915289at2759"/>
<dbReference type="SUPFAM" id="SSF48726">
    <property type="entry name" value="Immunoglobulin"/>
    <property type="match status" value="1"/>
</dbReference>
<gene>
    <name evidence="5" type="primary">LOC107221695</name>
</gene>
<dbReference type="AlphaFoldDB" id="A0A6J0BNI3"/>
<dbReference type="InParanoid" id="A0A6J0BNI3"/>
<name>A0A6J0BNI3_NEOLC</name>
<dbReference type="FunCoup" id="A0A6J0BNI3">
    <property type="interactions" value="6"/>
</dbReference>
<dbReference type="PANTHER" id="PTHR21261:SF3">
    <property type="entry name" value="BEATEN PATH VII"/>
    <property type="match status" value="1"/>
</dbReference>